<protein>
    <submittedName>
        <fullName evidence="2">Uncharacterized protein</fullName>
    </submittedName>
</protein>
<organism evidence="2 3">
    <name type="scientific">Gymnopilus junonius</name>
    <name type="common">Spectacular rustgill mushroom</name>
    <name type="synonym">Gymnopilus spectabilis subsp. junonius</name>
    <dbReference type="NCBI Taxonomy" id="109634"/>
    <lineage>
        <taxon>Eukaryota</taxon>
        <taxon>Fungi</taxon>
        <taxon>Dikarya</taxon>
        <taxon>Basidiomycota</taxon>
        <taxon>Agaricomycotina</taxon>
        <taxon>Agaricomycetes</taxon>
        <taxon>Agaricomycetidae</taxon>
        <taxon>Agaricales</taxon>
        <taxon>Agaricineae</taxon>
        <taxon>Hymenogastraceae</taxon>
        <taxon>Gymnopilus</taxon>
    </lineage>
</organism>
<keyword evidence="3" id="KW-1185">Reference proteome</keyword>
<feature type="chain" id="PRO_5040316401" evidence="1">
    <location>
        <begin position="17"/>
        <end position="123"/>
    </location>
</feature>
<dbReference type="AlphaFoldDB" id="A0A9P5TIG1"/>
<name>A0A9P5TIG1_GYMJU</name>
<accession>A0A9P5TIG1</accession>
<proteinExistence type="predicted"/>
<keyword evidence="1" id="KW-0732">Signal</keyword>
<reference evidence="2" key="1">
    <citation type="submission" date="2020-11" db="EMBL/GenBank/DDBJ databases">
        <authorList>
            <consortium name="DOE Joint Genome Institute"/>
            <person name="Ahrendt S."/>
            <person name="Riley R."/>
            <person name="Andreopoulos W."/>
            <person name="LaButti K."/>
            <person name="Pangilinan J."/>
            <person name="Ruiz-duenas F.J."/>
            <person name="Barrasa J.M."/>
            <person name="Sanchez-Garcia M."/>
            <person name="Camarero S."/>
            <person name="Miyauchi S."/>
            <person name="Serrano A."/>
            <person name="Linde D."/>
            <person name="Babiker R."/>
            <person name="Drula E."/>
            <person name="Ayuso-Fernandez I."/>
            <person name="Pacheco R."/>
            <person name="Padilla G."/>
            <person name="Ferreira P."/>
            <person name="Barriuso J."/>
            <person name="Kellner H."/>
            <person name="Castanera R."/>
            <person name="Alfaro M."/>
            <person name="Ramirez L."/>
            <person name="Pisabarro A.G."/>
            <person name="Kuo A."/>
            <person name="Tritt A."/>
            <person name="Lipzen A."/>
            <person name="He G."/>
            <person name="Yan M."/>
            <person name="Ng V."/>
            <person name="Cullen D."/>
            <person name="Martin F."/>
            <person name="Rosso M.-N."/>
            <person name="Henrissat B."/>
            <person name="Hibbett D."/>
            <person name="Martinez A.T."/>
            <person name="Grigoriev I.V."/>
        </authorList>
    </citation>
    <scope>NUCLEOTIDE SEQUENCE</scope>
    <source>
        <strain evidence="2">AH 44721</strain>
    </source>
</reference>
<evidence type="ECO:0000313" key="3">
    <source>
        <dbReference type="Proteomes" id="UP000724874"/>
    </source>
</evidence>
<comment type="caution">
    <text evidence="2">The sequence shown here is derived from an EMBL/GenBank/DDBJ whole genome shotgun (WGS) entry which is preliminary data.</text>
</comment>
<gene>
    <name evidence="2" type="ORF">CPB84DRAFT_1750350</name>
</gene>
<dbReference type="EMBL" id="JADNYJ010000106">
    <property type="protein sequence ID" value="KAF8884750.1"/>
    <property type="molecule type" value="Genomic_DNA"/>
</dbReference>
<sequence length="123" mass="14523">MDFLMLFITFFTCTSGKKLDELRLAWYTLLRLRMIFERIKLLSVHIVRHQSIWAQLVFKTTTSDTKEASNAWGLSPMQELREKQRKGWQTKVSLMPGCVEENSYEIQNIEVVAVNLEFRKCTM</sequence>
<evidence type="ECO:0000256" key="1">
    <source>
        <dbReference type="SAM" id="SignalP"/>
    </source>
</evidence>
<dbReference type="Proteomes" id="UP000724874">
    <property type="component" value="Unassembled WGS sequence"/>
</dbReference>
<feature type="signal peptide" evidence="1">
    <location>
        <begin position="1"/>
        <end position="16"/>
    </location>
</feature>
<evidence type="ECO:0000313" key="2">
    <source>
        <dbReference type="EMBL" id="KAF8884750.1"/>
    </source>
</evidence>